<dbReference type="GO" id="GO:0005634">
    <property type="term" value="C:nucleus"/>
    <property type="evidence" value="ECO:0007669"/>
    <property type="project" value="UniProtKB-SubCell"/>
</dbReference>
<organism evidence="7 8">
    <name type="scientific">Deinandra increscens subsp. villosa</name>
    <dbReference type="NCBI Taxonomy" id="3103831"/>
    <lineage>
        <taxon>Eukaryota</taxon>
        <taxon>Viridiplantae</taxon>
        <taxon>Streptophyta</taxon>
        <taxon>Embryophyta</taxon>
        <taxon>Tracheophyta</taxon>
        <taxon>Spermatophyta</taxon>
        <taxon>Magnoliopsida</taxon>
        <taxon>eudicotyledons</taxon>
        <taxon>Gunneridae</taxon>
        <taxon>Pentapetalae</taxon>
        <taxon>asterids</taxon>
        <taxon>campanulids</taxon>
        <taxon>Asterales</taxon>
        <taxon>Asteraceae</taxon>
        <taxon>Asteroideae</taxon>
        <taxon>Heliantheae alliance</taxon>
        <taxon>Madieae</taxon>
        <taxon>Madiinae</taxon>
        <taxon>Deinandra</taxon>
    </lineage>
</organism>
<accession>A0AAP0C8Y1</accession>
<keyword evidence="3" id="KW-0238">DNA-binding</keyword>
<evidence type="ECO:0000259" key="6">
    <source>
        <dbReference type="PROSITE" id="PS50863"/>
    </source>
</evidence>
<dbReference type="Proteomes" id="UP001408789">
    <property type="component" value="Unassembled WGS sequence"/>
</dbReference>
<evidence type="ECO:0000313" key="8">
    <source>
        <dbReference type="Proteomes" id="UP001408789"/>
    </source>
</evidence>
<keyword evidence="2" id="KW-0805">Transcription regulation</keyword>
<dbReference type="InterPro" id="IPR050655">
    <property type="entry name" value="Plant_B3_domain"/>
</dbReference>
<dbReference type="SMART" id="SM01019">
    <property type="entry name" value="B3"/>
    <property type="match status" value="1"/>
</dbReference>
<comment type="caution">
    <text evidence="7">The sequence shown here is derived from an EMBL/GenBank/DDBJ whole genome shotgun (WGS) entry which is preliminary data.</text>
</comment>
<dbReference type="Gene3D" id="2.40.330.10">
    <property type="entry name" value="DNA-binding pseudobarrel domain"/>
    <property type="match status" value="1"/>
</dbReference>
<protein>
    <recommendedName>
        <fullName evidence="6">TF-B3 domain-containing protein</fullName>
    </recommendedName>
</protein>
<dbReference type="InterPro" id="IPR015300">
    <property type="entry name" value="DNA-bd_pseudobarrel_sf"/>
</dbReference>
<name>A0AAP0C8Y1_9ASTR</name>
<sequence>MPPRRKLRNFFRFITSDTIDQCRLKIPKKFTREHRQKILLNDVSLIVSDDKVWPLGLVVSGDGSLWLQKGWPEFQQHYSLKFGHLLFFDHLGKSIFHVRIFDPRYQEVYNLPPVKDIKSENEIDHSEVREIEGKIYRIIQTLLTPSLYAPVPFCKRYMIGDQEEGSCVLEMLGGRKWGPVDCRVYKTYGRLCGAN</sequence>
<dbReference type="EMBL" id="JBCNJP010007513">
    <property type="protein sequence ID" value="KAK9049269.1"/>
    <property type="molecule type" value="Genomic_DNA"/>
</dbReference>
<gene>
    <name evidence="7" type="ORF">SSX86_031765</name>
</gene>
<keyword evidence="8" id="KW-1185">Reference proteome</keyword>
<keyword evidence="5" id="KW-0539">Nucleus</keyword>
<dbReference type="AlphaFoldDB" id="A0AAP0C8Y1"/>
<reference evidence="7 8" key="1">
    <citation type="submission" date="2024-04" db="EMBL/GenBank/DDBJ databases">
        <title>The reference genome of an endangered Asteraceae, Deinandra increscens subsp. villosa, native to the Central Coast of California.</title>
        <authorList>
            <person name="Guilliams M."/>
            <person name="Hasenstab-Lehman K."/>
            <person name="Meyer R."/>
            <person name="Mcevoy S."/>
        </authorList>
    </citation>
    <scope>NUCLEOTIDE SEQUENCE [LARGE SCALE GENOMIC DNA]</scope>
    <source>
        <tissue evidence="7">Leaf</tissue>
    </source>
</reference>
<evidence type="ECO:0000256" key="3">
    <source>
        <dbReference type="ARBA" id="ARBA00023125"/>
    </source>
</evidence>
<evidence type="ECO:0000256" key="1">
    <source>
        <dbReference type="ARBA" id="ARBA00004123"/>
    </source>
</evidence>
<dbReference type="SUPFAM" id="SSF101936">
    <property type="entry name" value="DNA-binding pseudobarrel domain"/>
    <property type="match status" value="1"/>
</dbReference>
<feature type="domain" description="TF-B3" evidence="6">
    <location>
        <begin position="9"/>
        <end position="104"/>
    </location>
</feature>
<dbReference type="GO" id="GO:0003677">
    <property type="term" value="F:DNA binding"/>
    <property type="evidence" value="ECO:0007669"/>
    <property type="project" value="UniProtKB-KW"/>
</dbReference>
<evidence type="ECO:0000256" key="2">
    <source>
        <dbReference type="ARBA" id="ARBA00023015"/>
    </source>
</evidence>
<dbReference type="PANTHER" id="PTHR31920">
    <property type="entry name" value="B3 DOMAIN-CONTAINING"/>
    <property type="match status" value="1"/>
</dbReference>
<evidence type="ECO:0000313" key="7">
    <source>
        <dbReference type="EMBL" id="KAK9049269.1"/>
    </source>
</evidence>
<dbReference type="PANTHER" id="PTHR31920:SF129">
    <property type="entry name" value="B3 DOMAIN-CONTAINING TRANSCRIPTION FACTOR VRN1-LIKE"/>
    <property type="match status" value="1"/>
</dbReference>
<proteinExistence type="predicted"/>
<keyword evidence="4" id="KW-0804">Transcription</keyword>
<dbReference type="InterPro" id="IPR003340">
    <property type="entry name" value="B3_DNA-bd"/>
</dbReference>
<dbReference type="CDD" id="cd10017">
    <property type="entry name" value="B3_DNA"/>
    <property type="match status" value="1"/>
</dbReference>
<evidence type="ECO:0000256" key="5">
    <source>
        <dbReference type="ARBA" id="ARBA00023242"/>
    </source>
</evidence>
<evidence type="ECO:0000256" key="4">
    <source>
        <dbReference type="ARBA" id="ARBA00023163"/>
    </source>
</evidence>
<dbReference type="Pfam" id="PF02362">
    <property type="entry name" value="B3"/>
    <property type="match status" value="1"/>
</dbReference>
<dbReference type="PROSITE" id="PS50863">
    <property type="entry name" value="B3"/>
    <property type="match status" value="1"/>
</dbReference>
<comment type="subcellular location">
    <subcellularLocation>
        <location evidence="1">Nucleus</location>
    </subcellularLocation>
</comment>